<proteinExistence type="predicted"/>
<protein>
    <submittedName>
        <fullName evidence="1">Phage major capsid protein, P2 family</fullName>
    </submittedName>
</protein>
<name>A0A556RS85_9GAMM</name>
<evidence type="ECO:0000313" key="2">
    <source>
        <dbReference type="Proteomes" id="UP000319138"/>
    </source>
</evidence>
<dbReference type="Proteomes" id="UP000319138">
    <property type="component" value="Unassembled WGS sequence"/>
</dbReference>
<evidence type="ECO:0000313" key="1">
    <source>
        <dbReference type="EMBL" id="TSJ91761.1"/>
    </source>
</evidence>
<accession>A0A556RS85</accession>
<dbReference type="Pfam" id="PF05125">
    <property type="entry name" value="Phage_cap_P2"/>
    <property type="match status" value="1"/>
</dbReference>
<dbReference type="RefSeq" id="WP_144187447.1">
    <property type="nucleotide sequence ID" value="NZ_VMHL01000001.1"/>
</dbReference>
<dbReference type="NCBIfam" id="TIGR01551">
    <property type="entry name" value="major_capsid_P2"/>
    <property type="match status" value="1"/>
</dbReference>
<dbReference type="InterPro" id="IPR006441">
    <property type="entry name" value="Phage_P2_GpN"/>
</dbReference>
<sequence>MLNQKAEILLQKYCSALAKQAGVTNVTKQFSLSNPMDTRLREAILHSTEFLQMVTCYDVDQLAGQVIVTGTSQLLTGRKAGGRFIRKLGVDGNTYKLSETDSCAALDWATLSVWANSGDEGQFFRMMQDFIDKQFALDMIRVGFNGTHVSDTTDPELYPNGEDVNKGWHQIAKEWNGGAQVLTSPVTLGVGGTYATLDAMASDLVNHLPIECRNDPDIVILVGSELLAAEQFRLYSKADTPTENIAAAQLDTIVAGKKAIVPPFMPGKRIVATTLKNLHIYTQKGSRRRAAEDVQDRKQFENKYWRNEGYALEVPELYVAIDESAISLV</sequence>
<gene>
    <name evidence="1" type="ORF">FPQ14_00395</name>
</gene>
<reference evidence="1 2" key="1">
    <citation type="submission" date="2019-07" db="EMBL/GenBank/DDBJ databases">
        <title>Gilliamella genomes.</title>
        <authorList>
            <person name="Zheng H."/>
        </authorList>
    </citation>
    <scope>NUCLEOTIDE SEQUENCE [LARGE SCALE GENOMIC DNA]</scope>
    <source>
        <strain evidence="1 2">W8131</strain>
    </source>
</reference>
<comment type="caution">
    <text evidence="1">The sequence shown here is derived from an EMBL/GenBank/DDBJ whole genome shotgun (WGS) entry which is preliminary data.</text>
</comment>
<dbReference type="EMBL" id="VMHL01000001">
    <property type="protein sequence ID" value="TSJ91761.1"/>
    <property type="molecule type" value="Genomic_DNA"/>
</dbReference>
<organism evidence="1 2">
    <name type="scientific">Gilliamella apicola</name>
    <dbReference type="NCBI Taxonomy" id="1196095"/>
    <lineage>
        <taxon>Bacteria</taxon>
        <taxon>Pseudomonadati</taxon>
        <taxon>Pseudomonadota</taxon>
        <taxon>Gammaproteobacteria</taxon>
        <taxon>Orbales</taxon>
        <taxon>Orbaceae</taxon>
        <taxon>Gilliamella</taxon>
    </lineage>
</organism>
<dbReference type="AlphaFoldDB" id="A0A556RS85"/>